<proteinExistence type="predicted"/>
<reference evidence="4 5" key="1">
    <citation type="submission" date="2024-02" db="EMBL/GenBank/DDBJ databases">
        <title>Chromosome-scale genome assembly of the rough periwinkle Littorina saxatilis.</title>
        <authorList>
            <person name="De Jode A."/>
            <person name="Faria R."/>
            <person name="Formenti G."/>
            <person name="Sims Y."/>
            <person name="Smith T.P."/>
            <person name="Tracey A."/>
            <person name="Wood J.M.D."/>
            <person name="Zagrodzka Z.B."/>
            <person name="Johannesson K."/>
            <person name="Butlin R.K."/>
            <person name="Leder E.H."/>
        </authorList>
    </citation>
    <scope>NUCLEOTIDE SEQUENCE [LARGE SCALE GENOMIC DNA]</scope>
    <source>
        <strain evidence="4">Snail1</strain>
        <tissue evidence="4">Muscle</tissue>
    </source>
</reference>
<sequence length="740" mass="84322">MGCGASKGEERIEPIDVPDAENGYPPTKPPRDRKEKVFKEADCASIDANVKRAPASLLSNYKALIDFVTQDARNDVQKVRAIYSWLAAQEIMERSYSSKVKDANTPEGYMKTIKQGDGSYTAFFALLCRAARIPCVIIRGSGKAASYEVGDQEMSEVNSAWTAVHVDGSWRLVHVFWALVGLAGFNKGGWTKVEEGGQAVRQKEKASEGKTVNRQEDFWFLTDPDQFIYFCRAQRAEWQLLKSPWSMDKYLNVPYFSFNYFDSGFKLTSQHAAILHSEKGKCDISFQHSENVDADLDYTLLMDEKNSKEQLPKSLQLDRYVIQHGTQNDKSLRVRFPVQGIFKVKVSGSANYRTHLASFRLVCDDVLKDVQPYPDNPKIGFGYNKMAEDMGLTKPSQVKGIMVVRQGEIVKIQFKCRTKLDLQTRLLHQDVSYQDLSSYVTNDRSGDDVTITVTVPEHAQNPEYALQVNARQEGSSGSYDNIVNYLLTHGRDETDGSTTDRSTTDRSHKAKPETDEDELRTELRAATESGDIQRLEEAIENFERARLPDDGDLTKARRKLLSLHEKALKAAIKERDLDALEKAVDAANKSTVSRKLYESETYREAESLRSLLRRLKLYMHKILELRQPTVSEIHSYQRPRPLVHSVMKATYLLLGEKEKQLKQWEYIQALLRRQGRESIIRRIREFDTVHMKPYSMRRANTHLKNCNKDLVRQVSAGAGTFYVWSSNIIAEGKRDQNGNT</sequence>
<comment type="caution">
    <text evidence="4">The sequence shown here is derived from an EMBL/GenBank/DDBJ whole genome shotgun (WGS) entry which is preliminary data.</text>
</comment>
<dbReference type="SUPFAM" id="SSF54001">
    <property type="entry name" value="Cysteine proteinases"/>
    <property type="match status" value="1"/>
</dbReference>
<evidence type="ECO:0000256" key="1">
    <source>
        <dbReference type="SAM" id="MobiDB-lite"/>
    </source>
</evidence>
<feature type="region of interest" description="Disordered" evidence="1">
    <location>
        <begin position="1"/>
        <end position="35"/>
    </location>
</feature>
<dbReference type="InterPro" id="IPR002931">
    <property type="entry name" value="Transglutaminase-like"/>
</dbReference>
<protein>
    <recommendedName>
        <fullName evidence="6">Transglutaminase-like domain-containing protein</fullName>
    </recommendedName>
</protein>
<dbReference type="EMBL" id="JBAMIC010000001">
    <property type="protein sequence ID" value="KAK7116087.1"/>
    <property type="molecule type" value="Genomic_DNA"/>
</dbReference>
<dbReference type="Gene3D" id="3.10.620.30">
    <property type="match status" value="1"/>
</dbReference>
<dbReference type="PANTHER" id="PTHR47020:SF1">
    <property type="entry name" value="HILLARIN"/>
    <property type="match status" value="1"/>
</dbReference>
<feature type="compositionally biased region" description="Basic and acidic residues" evidence="1">
    <location>
        <begin position="502"/>
        <end position="513"/>
    </location>
</feature>
<gene>
    <name evidence="4" type="ORF">V1264_001832</name>
</gene>
<dbReference type="InterPro" id="IPR053041">
    <property type="entry name" value="Transglut-like_Superfamily_Mod"/>
</dbReference>
<evidence type="ECO:0000313" key="5">
    <source>
        <dbReference type="Proteomes" id="UP001374579"/>
    </source>
</evidence>
<organism evidence="4 5">
    <name type="scientific">Littorina saxatilis</name>
    <dbReference type="NCBI Taxonomy" id="31220"/>
    <lineage>
        <taxon>Eukaryota</taxon>
        <taxon>Metazoa</taxon>
        <taxon>Spiralia</taxon>
        <taxon>Lophotrochozoa</taxon>
        <taxon>Mollusca</taxon>
        <taxon>Gastropoda</taxon>
        <taxon>Caenogastropoda</taxon>
        <taxon>Littorinimorpha</taxon>
        <taxon>Littorinoidea</taxon>
        <taxon>Littorinidae</taxon>
        <taxon>Littorina</taxon>
    </lineage>
</organism>
<keyword evidence="5" id="KW-1185">Reference proteome</keyword>
<dbReference type="AlphaFoldDB" id="A0AAN9GPA1"/>
<accession>A0AAN9GPA1</accession>
<dbReference type="Gene3D" id="1.20.920.20">
    <property type="match status" value="1"/>
</dbReference>
<evidence type="ECO:0000259" key="3">
    <source>
        <dbReference type="Pfam" id="PF23265"/>
    </source>
</evidence>
<feature type="domain" description="Transglutaminase-like" evidence="2">
    <location>
        <begin position="65"/>
        <end position="171"/>
    </location>
</feature>
<dbReference type="Proteomes" id="UP001374579">
    <property type="component" value="Unassembled WGS sequence"/>
</dbReference>
<feature type="region of interest" description="Disordered" evidence="1">
    <location>
        <begin position="488"/>
        <end position="520"/>
    </location>
</feature>
<evidence type="ECO:0000313" key="4">
    <source>
        <dbReference type="EMBL" id="KAK7116087.1"/>
    </source>
</evidence>
<name>A0AAN9GPA1_9CAEN</name>
<dbReference type="PANTHER" id="PTHR47020">
    <property type="entry name" value="HILLARIN"/>
    <property type="match status" value="1"/>
</dbReference>
<dbReference type="Pfam" id="PF01841">
    <property type="entry name" value="Transglut_core"/>
    <property type="match status" value="1"/>
</dbReference>
<dbReference type="InterPro" id="IPR038765">
    <property type="entry name" value="Papain-like_cys_pep_sf"/>
</dbReference>
<evidence type="ECO:0008006" key="6">
    <source>
        <dbReference type="Google" id="ProtNLM"/>
    </source>
</evidence>
<feature type="domain" description="KY-like immunoglobulin-like" evidence="3">
    <location>
        <begin position="248"/>
        <end position="374"/>
    </location>
</feature>
<dbReference type="Pfam" id="PF23265">
    <property type="entry name" value="Ig-like_KY"/>
    <property type="match status" value="2"/>
</dbReference>
<feature type="domain" description="KY-like immunoglobulin-like" evidence="3">
    <location>
        <begin position="390"/>
        <end position="487"/>
    </location>
</feature>
<dbReference type="InterPro" id="IPR056564">
    <property type="entry name" value="Ig-like_KY"/>
</dbReference>
<evidence type="ECO:0000259" key="2">
    <source>
        <dbReference type="Pfam" id="PF01841"/>
    </source>
</evidence>